<comment type="function">
    <text evidence="7">Involved in peptide bond synthesis. Stimulates efficient translation and peptide-bond synthesis on native or reconstituted 70S ribosomes in vitro. Probably functions indirectly by altering the affinity of the ribosome for aminoacyl-tRNA, thus increasing their reactivity as acceptors for peptidyl transferase.</text>
</comment>
<dbReference type="SUPFAM" id="SSF50104">
    <property type="entry name" value="Translation proteins SH3-like domain"/>
    <property type="match status" value="1"/>
</dbReference>
<feature type="domain" description="Elongation factor P C-terminal" evidence="10">
    <location>
        <begin position="128"/>
        <end position="183"/>
    </location>
</feature>
<dbReference type="NCBIfam" id="TIGR00038">
    <property type="entry name" value="efp"/>
    <property type="match status" value="1"/>
</dbReference>
<dbReference type="Proteomes" id="UP000462362">
    <property type="component" value="Unassembled WGS sequence"/>
</dbReference>
<dbReference type="AlphaFoldDB" id="A0A6I3S5M3"/>
<dbReference type="InterPro" id="IPR008991">
    <property type="entry name" value="Translation_prot_SH3-like_sf"/>
</dbReference>
<dbReference type="HAMAP" id="MF_00141">
    <property type="entry name" value="EF_P"/>
    <property type="match status" value="1"/>
</dbReference>
<dbReference type="Pfam" id="PF01132">
    <property type="entry name" value="EFP"/>
    <property type="match status" value="1"/>
</dbReference>
<dbReference type="SUPFAM" id="SSF50249">
    <property type="entry name" value="Nucleic acid-binding proteins"/>
    <property type="match status" value="2"/>
</dbReference>
<dbReference type="EMBL" id="WNCL01000053">
    <property type="protein sequence ID" value="MTU44203.1"/>
    <property type="molecule type" value="Genomic_DNA"/>
</dbReference>
<dbReference type="SMART" id="SM01185">
    <property type="entry name" value="EFP"/>
    <property type="match status" value="1"/>
</dbReference>
<comment type="caution">
    <text evidence="12">The sequence shown here is derived from an EMBL/GenBank/DDBJ whole genome shotgun (WGS) entry which is preliminary data.</text>
</comment>
<dbReference type="FunFam" id="2.40.50.140:FF:000009">
    <property type="entry name" value="Elongation factor P"/>
    <property type="match status" value="1"/>
</dbReference>
<keyword evidence="5 7" id="KW-0251">Elongation factor</keyword>
<reference evidence="12 13" key="1">
    <citation type="journal article" date="2019" name="Nat. Med.">
        <title>A library of human gut bacterial isolates paired with longitudinal multiomics data enables mechanistic microbiome research.</title>
        <authorList>
            <person name="Poyet M."/>
            <person name="Groussin M."/>
            <person name="Gibbons S.M."/>
            <person name="Avila-Pacheco J."/>
            <person name="Jiang X."/>
            <person name="Kearney S.M."/>
            <person name="Perrotta A.R."/>
            <person name="Berdy B."/>
            <person name="Zhao S."/>
            <person name="Lieberman T.D."/>
            <person name="Swanson P.K."/>
            <person name="Smith M."/>
            <person name="Roesemann S."/>
            <person name="Alexander J.E."/>
            <person name="Rich S.A."/>
            <person name="Livny J."/>
            <person name="Vlamakis H."/>
            <person name="Clish C."/>
            <person name="Bullock K."/>
            <person name="Deik A."/>
            <person name="Scott J."/>
            <person name="Pierce K.A."/>
            <person name="Xavier R.J."/>
            <person name="Alm E.J."/>
        </authorList>
    </citation>
    <scope>NUCLEOTIDE SEQUENCE [LARGE SCALE GENOMIC DNA]</scope>
    <source>
        <strain evidence="12 13">BIOML-A2</strain>
    </source>
</reference>
<comment type="subcellular location">
    <subcellularLocation>
        <location evidence="1 7">Cytoplasm</location>
    </subcellularLocation>
</comment>
<dbReference type="PANTHER" id="PTHR30053">
    <property type="entry name" value="ELONGATION FACTOR P"/>
    <property type="match status" value="1"/>
</dbReference>
<keyword evidence="4 7" id="KW-0963">Cytoplasm</keyword>
<evidence type="ECO:0000256" key="4">
    <source>
        <dbReference type="ARBA" id="ARBA00022490"/>
    </source>
</evidence>
<evidence type="ECO:0000256" key="2">
    <source>
        <dbReference type="ARBA" id="ARBA00004815"/>
    </source>
</evidence>
<dbReference type="GO" id="GO:0043043">
    <property type="term" value="P:peptide biosynthetic process"/>
    <property type="evidence" value="ECO:0007669"/>
    <property type="project" value="InterPro"/>
</dbReference>
<evidence type="ECO:0000256" key="1">
    <source>
        <dbReference type="ARBA" id="ARBA00004496"/>
    </source>
</evidence>
<evidence type="ECO:0000313" key="12">
    <source>
        <dbReference type="EMBL" id="MTU44203.1"/>
    </source>
</evidence>
<dbReference type="GO" id="GO:0005829">
    <property type="term" value="C:cytosol"/>
    <property type="evidence" value="ECO:0007669"/>
    <property type="project" value="UniProtKB-ARBA"/>
</dbReference>
<dbReference type="PIRSF" id="PIRSF005901">
    <property type="entry name" value="EF-P"/>
    <property type="match status" value="1"/>
</dbReference>
<feature type="domain" description="Translation elongation factor P/YeiP central" evidence="11">
    <location>
        <begin position="67"/>
        <end position="120"/>
    </location>
</feature>
<evidence type="ECO:0000256" key="7">
    <source>
        <dbReference type="HAMAP-Rule" id="MF_00141"/>
    </source>
</evidence>
<dbReference type="GO" id="GO:0003746">
    <property type="term" value="F:translation elongation factor activity"/>
    <property type="evidence" value="ECO:0007669"/>
    <property type="project" value="UniProtKB-UniRule"/>
</dbReference>
<dbReference type="InterPro" id="IPR014722">
    <property type="entry name" value="Rib_uL2_dom2"/>
</dbReference>
<dbReference type="GeneID" id="43349007"/>
<evidence type="ECO:0000256" key="5">
    <source>
        <dbReference type="ARBA" id="ARBA00022768"/>
    </source>
</evidence>
<evidence type="ECO:0000256" key="9">
    <source>
        <dbReference type="RuleBase" id="RU004389"/>
    </source>
</evidence>
<dbReference type="InterPro" id="IPR013852">
    <property type="entry name" value="Transl_elong_P/YeiP_CS"/>
</dbReference>
<proteinExistence type="inferred from homology"/>
<dbReference type="PROSITE" id="PS01275">
    <property type="entry name" value="EFP"/>
    <property type="match status" value="1"/>
</dbReference>
<comment type="pathway">
    <text evidence="2 7">Protein biosynthesis; polypeptide chain elongation.</text>
</comment>
<name>A0A6I3S5M3_9BURK</name>
<evidence type="ECO:0000256" key="8">
    <source>
        <dbReference type="NCBIfam" id="TIGR00038"/>
    </source>
</evidence>
<dbReference type="InterPro" id="IPR012340">
    <property type="entry name" value="NA-bd_OB-fold"/>
</dbReference>
<evidence type="ECO:0000256" key="3">
    <source>
        <dbReference type="ARBA" id="ARBA00009479"/>
    </source>
</evidence>
<comment type="similarity">
    <text evidence="3 7 9">Belongs to the elongation factor P family.</text>
</comment>
<evidence type="ECO:0000256" key="6">
    <source>
        <dbReference type="ARBA" id="ARBA00022917"/>
    </source>
</evidence>
<dbReference type="FunFam" id="2.40.50.140:FF:000004">
    <property type="entry name" value="Elongation factor P"/>
    <property type="match status" value="1"/>
</dbReference>
<gene>
    <name evidence="7 12" type="primary">efp</name>
    <name evidence="12" type="ORF">GMD42_11455</name>
</gene>
<dbReference type="PANTHER" id="PTHR30053:SF12">
    <property type="entry name" value="ELONGATION FACTOR P (EF-P) FAMILY PROTEIN"/>
    <property type="match status" value="1"/>
</dbReference>
<organism evidence="12 13">
    <name type="scientific">Parasutterella excrementihominis</name>
    <dbReference type="NCBI Taxonomy" id="487175"/>
    <lineage>
        <taxon>Bacteria</taxon>
        <taxon>Pseudomonadati</taxon>
        <taxon>Pseudomonadota</taxon>
        <taxon>Betaproteobacteria</taxon>
        <taxon>Burkholderiales</taxon>
        <taxon>Sutterellaceae</taxon>
        <taxon>Parasutterella</taxon>
    </lineage>
</organism>
<evidence type="ECO:0000259" key="10">
    <source>
        <dbReference type="SMART" id="SM00841"/>
    </source>
</evidence>
<dbReference type="FunFam" id="2.30.30.30:FF:000003">
    <property type="entry name" value="Elongation factor P"/>
    <property type="match status" value="1"/>
</dbReference>
<dbReference type="InterPro" id="IPR001059">
    <property type="entry name" value="Transl_elong_P/YeiP_cen"/>
</dbReference>
<evidence type="ECO:0000313" key="13">
    <source>
        <dbReference type="Proteomes" id="UP000462362"/>
    </source>
</evidence>
<dbReference type="Pfam" id="PF08207">
    <property type="entry name" value="EFP_N"/>
    <property type="match status" value="1"/>
</dbReference>
<dbReference type="RefSeq" id="WP_008811807.1">
    <property type="nucleotide sequence ID" value="NZ_CAJUON010000013.1"/>
</dbReference>
<accession>A0A6I3S5M3</accession>
<dbReference type="Gene3D" id="2.40.50.140">
    <property type="entry name" value="Nucleic acid-binding proteins"/>
    <property type="match status" value="2"/>
</dbReference>
<protein>
    <recommendedName>
        <fullName evidence="7 8">Elongation factor P</fullName>
        <shortName evidence="7">EF-P</shortName>
    </recommendedName>
</protein>
<sequence>MKTAQELRVGNVVMINNTPMVILKSEYSKGGRGASTVKLKMKNLLSNGGTETVYRADDRFEDIILDKKEVSYSYFGDPLYVWMDDEYNQYEVEAEVMEDVLKYLEDGMKAEVVLYNGRPISIELPTILVREVVYTEPAVKGDTSGKVMKPAKLATGHIVQVPAFVNTGDKIEIDTRTDEYRSRVM</sequence>
<dbReference type="UniPathway" id="UPA00345"/>
<keyword evidence="6 7" id="KW-0648">Protein biosynthesis</keyword>
<dbReference type="NCBIfam" id="NF001810">
    <property type="entry name" value="PRK00529.1"/>
    <property type="match status" value="1"/>
</dbReference>
<dbReference type="Gene3D" id="2.30.30.30">
    <property type="match status" value="1"/>
</dbReference>
<dbReference type="InterPro" id="IPR013185">
    <property type="entry name" value="Transl_elong_KOW-like"/>
</dbReference>
<dbReference type="InterPro" id="IPR020599">
    <property type="entry name" value="Transl_elong_fac_P/YeiP"/>
</dbReference>
<dbReference type="InterPro" id="IPR015365">
    <property type="entry name" value="Elong-fact-P_C"/>
</dbReference>
<evidence type="ECO:0000259" key="11">
    <source>
        <dbReference type="SMART" id="SM01185"/>
    </source>
</evidence>
<dbReference type="SMART" id="SM00841">
    <property type="entry name" value="Elong-fact-P_C"/>
    <property type="match status" value="1"/>
</dbReference>
<dbReference type="CDD" id="cd05794">
    <property type="entry name" value="S1_EF-P_repeat_2"/>
    <property type="match status" value="1"/>
</dbReference>
<dbReference type="InterPro" id="IPR011768">
    <property type="entry name" value="Transl_elongation_fac_P"/>
</dbReference>
<dbReference type="Pfam" id="PF09285">
    <property type="entry name" value="Elong-fact-P_C"/>
    <property type="match status" value="1"/>
</dbReference>